<dbReference type="InterPro" id="IPR000030">
    <property type="entry name" value="PPE_dom"/>
</dbReference>
<dbReference type="Proteomes" id="UP000245060">
    <property type="component" value="Unassembled WGS sequence"/>
</dbReference>
<feature type="compositionally biased region" description="Basic residues" evidence="2">
    <location>
        <begin position="432"/>
        <end position="441"/>
    </location>
</feature>
<gene>
    <name evidence="6" type="ORF">MmonteBS_36560</name>
    <name evidence="7" type="ORF">NJB18185_13100</name>
</gene>
<feature type="compositionally biased region" description="Low complexity" evidence="2">
    <location>
        <begin position="413"/>
        <end position="430"/>
    </location>
</feature>
<evidence type="ECO:0000256" key="1">
    <source>
        <dbReference type="ARBA" id="ARBA00010652"/>
    </source>
</evidence>
<evidence type="ECO:0000313" key="6">
    <source>
        <dbReference type="EMBL" id="GBG39284.1"/>
    </source>
</evidence>
<feature type="transmembrane region" description="Helical" evidence="3">
    <location>
        <begin position="278"/>
        <end position="306"/>
    </location>
</feature>
<name>A0AA37UVM5_9MYCO</name>
<dbReference type="InterPro" id="IPR038332">
    <property type="entry name" value="PPE_sf"/>
</dbReference>
<comment type="caution">
    <text evidence="7">The sequence shown here is derived from an EMBL/GenBank/DDBJ whole genome shotgun (WGS) entry which is preliminary data.</text>
</comment>
<feature type="region of interest" description="Disordered" evidence="2">
    <location>
        <begin position="398"/>
        <end position="441"/>
    </location>
</feature>
<reference evidence="6" key="1">
    <citation type="journal article" date="2018" name="Genome Announc.">
        <title>Draft Genome Sequence of Mycobacterium montefiorense Isolated from Japanese Black Salamander (Hynobius nigrescens).</title>
        <authorList>
            <person name="Fukano H."/>
            <person name="Yoshida M."/>
            <person name="Shimizu A."/>
            <person name="Iwao H."/>
            <person name="Katayama Y."/>
            <person name="Omatsu T."/>
            <person name="Mizutani T."/>
            <person name="Kurata O."/>
            <person name="Wada S."/>
            <person name="Hoshino Y."/>
        </authorList>
    </citation>
    <scope>NUCLEOTIDE SEQUENCE</scope>
    <source>
        <strain evidence="6">BS</strain>
    </source>
</reference>
<dbReference type="Pfam" id="PF18878">
    <property type="entry name" value="PPE-PPW"/>
    <property type="match status" value="1"/>
</dbReference>
<dbReference type="PANTHER" id="PTHR46766:SF1">
    <property type="entry name" value="GLUTAMINE-RICH PROTEIN 2"/>
    <property type="match status" value="1"/>
</dbReference>
<dbReference type="Proteomes" id="UP001139505">
    <property type="component" value="Unassembled WGS sequence"/>
</dbReference>
<keyword evidence="3" id="KW-1133">Transmembrane helix</keyword>
<evidence type="ECO:0008006" key="10">
    <source>
        <dbReference type="Google" id="ProtNLM"/>
    </source>
</evidence>
<evidence type="ECO:0000259" key="4">
    <source>
        <dbReference type="Pfam" id="PF00823"/>
    </source>
</evidence>
<dbReference type="InterPro" id="IPR043641">
    <property type="entry name" value="PPE-PPW_C"/>
</dbReference>
<evidence type="ECO:0000256" key="2">
    <source>
        <dbReference type="SAM" id="MobiDB-lite"/>
    </source>
</evidence>
<dbReference type="EMBL" id="BQYH01000005">
    <property type="protein sequence ID" value="GKU71534.1"/>
    <property type="molecule type" value="Genomic_DNA"/>
</dbReference>
<dbReference type="Pfam" id="PF00823">
    <property type="entry name" value="PPE"/>
    <property type="match status" value="1"/>
</dbReference>
<keyword evidence="8" id="KW-1185">Reference proteome</keyword>
<protein>
    <recommendedName>
        <fullName evidence="10">PPE family protein</fullName>
    </recommendedName>
</protein>
<feature type="domain" description="PPE-PPW subfamily C-terminal" evidence="5">
    <location>
        <begin position="474"/>
        <end position="519"/>
    </location>
</feature>
<feature type="region of interest" description="Disordered" evidence="2">
    <location>
        <begin position="499"/>
        <end position="523"/>
    </location>
</feature>
<evidence type="ECO:0000313" key="9">
    <source>
        <dbReference type="Proteomes" id="UP001139505"/>
    </source>
</evidence>
<accession>A0AA37UVM5</accession>
<keyword evidence="3" id="KW-0472">Membrane</keyword>
<dbReference type="EMBL" id="BFCH01000018">
    <property type="protein sequence ID" value="GBG39284.1"/>
    <property type="molecule type" value="Genomic_DNA"/>
</dbReference>
<feature type="region of interest" description="Disordered" evidence="2">
    <location>
        <begin position="340"/>
        <end position="373"/>
    </location>
</feature>
<comment type="similarity">
    <text evidence="1">Belongs to the mycobacterial PPE family.</text>
</comment>
<evidence type="ECO:0000313" key="8">
    <source>
        <dbReference type="Proteomes" id="UP000245060"/>
    </source>
</evidence>
<keyword evidence="3" id="KW-0812">Transmembrane</keyword>
<evidence type="ECO:0000259" key="5">
    <source>
        <dbReference type="Pfam" id="PF18878"/>
    </source>
</evidence>
<reference evidence="7" key="3">
    <citation type="journal article" date="2022" name="Microbiol. Resour. Announc.">
        <title>Draft Genome Sequences of Eight Mycobacterium montefiorense Strains Isolated from Salamanders in Captivity.</title>
        <authorList>
            <person name="Komine T."/>
            <person name="Ihara H."/>
            <person name="Fukano H."/>
            <person name="Hoshino Y."/>
            <person name="Kurata O."/>
            <person name="Wada S."/>
        </authorList>
    </citation>
    <scope>NUCLEOTIDE SEQUENCE</scope>
    <source>
        <strain evidence="7">NJB18185</strain>
    </source>
</reference>
<dbReference type="AlphaFoldDB" id="A0AA37UVM5"/>
<evidence type="ECO:0000256" key="3">
    <source>
        <dbReference type="SAM" id="Phobius"/>
    </source>
</evidence>
<dbReference type="SUPFAM" id="SSF140459">
    <property type="entry name" value="PE/PPE dimer-like"/>
    <property type="match status" value="1"/>
</dbReference>
<dbReference type="FunFam" id="1.20.1260.20:FF:000001">
    <property type="entry name" value="PPE family protein PPE41"/>
    <property type="match status" value="1"/>
</dbReference>
<reference evidence="8" key="2">
    <citation type="submission" date="2018-04" db="EMBL/GenBank/DDBJ databases">
        <title>Draft genome sequence of Mycobacterium montefiorense isolated from Japanese black salamander.</title>
        <authorList>
            <person name="Fukano H."/>
            <person name="Yoshida M."/>
            <person name="Shimizu A."/>
            <person name="Iwao H."/>
            <person name="Kurata O."/>
            <person name="Katayama Y."/>
            <person name="Omatsu T."/>
            <person name="Mizutani T."/>
            <person name="Wada S."/>
            <person name="Hoshino Y."/>
        </authorList>
    </citation>
    <scope>NUCLEOTIDE SEQUENCE [LARGE SCALE GENOMIC DNA]</scope>
    <source>
        <strain evidence="8">BS</strain>
    </source>
</reference>
<dbReference type="Gene3D" id="1.20.1260.20">
    <property type="entry name" value="PPE superfamily"/>
    <property type="match status" value="1"/>
</dbReference>
<feature type="domain" description="PPE" evidence="4">
    <location>
        <begin position="6"/>
        <end position="169"/>
    </location>
</feature>
<evidence type="ECO:0000313" key="7">
    <source>
        <dbReference type="EMBL" id="GKU71534.1"/>
    </source>
</evidence>
<dbReference type="RefSeq" id="WP_108924085.1">
    <property type="nucleotide sequence ID" value="NZ_BFCH01000018.1"/>
</dbReference>
<proteinExistence type="inferred from homology"/>
<sequence>MTAPIWLAFPPEVHSTLLTSGPGPGPLLAAAGAWSALSTEYADAADELTGLLSAVQAGAWQGPSAEQYIAAHAPYLTWLLASSADSTAAAALHEAAAGAYVAALAAMPTLGELAANHAIHGALVATNFFGLNTIPIAVNEADYARMWVQAATTMSTYEAVSESALAAVPPSTPAPQIMSAAATTTTTTQQATTATQQYPSWMDQLAQWLQQYTSGFAWPVSKWLNPGGWPFPPVPWVNSLASFFGQLGLSPALATAMGWAIFHTLMIFWPFITTAIQLAVVALPAMMVIAAAGAAGAAAGVAAIAVGTAVPLSIQPPLPATVPTPMPAAPAPAGFGNVPTTSSVSAPAPAPATATAAPAGSAPPVGGGPGVGFGPTSTTGLGAGLSDALYAVGLSGLSGRASSSSRARRKSEAQAPDDAAAPAPVAAASAKQRLKARRRRGATVKDKAYRYEYMDLEDAVPGPDDEPITTVADSGEAAGPIGFAGAAAKSGVDNAAGLTTLTGSRLSDGPAAPMLPSSWDHDS</sequence>
<dbReference type="PANTHER" id="PTHR46766">
    <property type="entry name" value="GLUTAMINE-RICH PROTEIN 2"/>
    <property type="match status" value="1"/>
</dbReference>
<feature type="compositionally biased region" description="Low complexity" evidence="2">
    <location>
        <begin position="340"/>
        <end position="364"/>
    </location>
</feature>
<reference evidence="7" key="4">
    <citation type="submission" date="2022-04" db="EMBL/GenBank/DDBJ databases">
        <authorList>
            <person name="Komine T."/>
            <person name="Fukano H."/>
            <person name="Wada S."/>
        </authorList>
    </citation>
    <scope>NUCLEOTIDE SEQUENCE</scope>
    <source>
        <strain evidence="7">NJB18185</strain>
    </source>
</reference>
<dbReference type="GO" id="GO:0052572">
    <property type="term" value="P:response to host immune response"/>
    <property type="evidence" value="ECO:0007669"/>
    <property type="project" value="TreeGrafter"/>
</dbReference>
<organism evidence="7 9">
    <name type="scientific">Mycobacterium montefiorense</name>
    <dbReference type="NCBI Taxonomy" id="154654"/>
    <lineage>
        <taxon>Bacteria</taxon>
        <taxon>Bacillati</taxon>
        <taxon>Actinomycetota</taxon>
        <taxon>Actinomycetes</taxon>
        <taxon>Mycobacteriales</taxon>
        <taxon>Mycobacteriaceae</taxon>
        <taxon>Mycobacterium</taxon>
        <taxon>Mycobacterium simiae complex</taxon>
    </lineage>
</organism>
<feature type="transmembrane region" description="Helical" evidence="3">
    <location>
        <begin position="252"/>
        <end position="272"/>
    </location>
</feature>